<name>B1WNP7_CROS5</name>
<reference evidence="2 3" key="1">
    <citation type="journal article" date="2008" name="Proc. Natl. Acad. Sci. U.S.A.">
        <title>The genome of Cyanothece 51142, a unicellular diazotrophic cyanobacterium important in the marine nitrogen cycle.</title>
        <authorList>
            <person name="Welsh E.A."/>
            <person name="Liberton M."/>
            <person name="Stoeckel J."/>
            <person name="Loh T."/>
            <person name="Elvitigala T."/>
            <person name="Wang C."/>
            <person name="Wollam A."/>
            <person name="Fulton R.S."/>
            <person name="Clifton S.W."/>
            <person name="Jacobs J.M."/>
            <person name="Aurora R."/>
            <person name="Ghosh B.K."/>
            <person name="Sherman L.A."/>
            <person name="Smith R.D."/>
            <person name="Wilson R.K."/>
            <person name="Pakrasi H.B."/>
        </authorList>
    </citation>
    <scope>NUCLEOTIDE SEQUENCE [LARGE SCALE GENOMIC DNA]</scope>
    <source>
        <strain evidence="3">ATCC 51142 / BH68</strain>
    </source>
</reference>
<organism evidence="2 3">
    <name type="scientific">Crocosphaera subtropica (strain ATCC 51142 / BH68)</name>
    <name type="common">Cyanothece sp. (strain ATCC 51142)</name>
    <dbReference type="NCBI Taxonomy" id="43989"/>
    <lineage>
        <taxon>Bacteria</taxon>
        <taxon>Bacillati</taxon>
        <taxon>Cyanobacteriota</taxon>
        <taxon>Cyanophyceae</taxon>
        <taxon>Oscillatoriophycideae</taxon>
        <taxon>Chroococcales</taxon>
        <taxon>Aphanothecaceae</taxon>
        <taxon>Crocosphaera</taxon>
        <taxon>Crocosphaera subtropica</taxon>
    </lineage>
</organism>
<proteinExistence type="predicted"/>
<protein>
    <recommendedName>
        <fullName evidence="1">Ice-binding protein C-terminal domain-containing protein</fullName>
    </recommendedName>
</protein>
<evidence type="ECO:0000259" key="1">
    <source>
        <dbReference type="Pfam" id="PF07589"/>
    </source>
</evidence>
<dbReference type="KEGG" id="cyt:cce_2126"/>
<sequence length="68" mass="7160">MSKLFSIPSLFVTNTLGQSLALDPATIVSINVEQPTGISVPEPSSNLTLIAFGVLGVALTIKYQSRVN</sequence>
<dbReference type="Proteomes" id="UP000001203">
    <property type="component" value="Chromosome circular"/>
</dbReference>
<dbReference type="Pfam" id="PF07589">
    <property type="entry name" value="PEP-CTERM"/>
    <property type="match status" value="1"/>
</dbReference>
<evidence type="ECO:0000313" key="3">
    <source>
        <dbReference type="Proteomes" id="UP000001203"/>
    </source>
</evidence>
<keyword evidence="3" id="KW-1185">Reference proteome</keyword>
<dbReference type="AlphaFoldDB" id="B1WNP7"/>
<dbReference type="InterPro" id="IPR013424">
    <property type="entry name" value="Ice-binding_C"/>
</dbReference>
<feature type="domain" description="Ice-binding protein C-terminal" evidence="1">
    <location>
        <begin position="39"/>
        <end position="59"/>
    </location>
</feature>
<accession>B1WNP7</accession>
<gene>
    <name evidence="2" type="ordered locus">cce_2126</name>
</gene>
<dbReference type="EMBL" id="CP000806">
    <property type="protein sequence ID" value="ACB51476.1"/>
    <property type="molecule type" value="Genomic_DNA"/>
</dbReference>
<evidence type="ECO:0000313" key="2">
    <source>
        <dbReference type="EMBL" id="ACB51476.1"/>
    </source>
</evidence>
<dbReference type="RefSeq" id="WP_012361812.1">
    <property type="nucleotide sequence ID" value="NC_010546.1"/>
</dbReference>
<dbReference type="HOGENOM" id="CLU_2786917_0_0_3"/>